<dbReference type="Proteomes" id="UP000614410">
    <property type="component" value="Unassembled WGS sequence"/>
</dbReference>
<keyword evidence="4 8" id="KW-0658">Purine biosynthesis</keyword>
<proteinExistence type="inferred from homology"/>
<dbReference type="SMART" id="SM01211">
    <property type="entry name" value="GATase_5"/>
    <property type="match status" value="1"/>
</dbReference>
<dbReference type="GO" id="GO:0005737">
    <property type="term" value="C:cytoplasm"/>
    <property type="evidence" value="ECO:0007669"/>
    <property type="project" value="UniProtKB-SubCell"/>
</dbReference>
<evidence type="ECO:0000256" key="5">
    <source>
        <dbReference type="ARBA" id="ARBA00022801"/>
    </source>
</evidence>
<comment type="function">
    <text evidence="8">Part of the phosphoribosylformylglycinamidine synthase complex involved in the purines biosynthetic pathway. Catalyzes the ATP-dependent conversion of formylglycinamide ribonucleotide (FGAR) and glutamine to yield formylglycinamidine ribonucleotide (FGAM) and glutamate. The FGAM synthase complex is composed of three subunits. PurQ produces an ammonia molecule by converting glutamine to glutamate. PurL transfers the ammonia molecule to FGAR to form FGAM in an ATP-dependent manner. PurS interacts with PurQ and PurL and is thought to assist in the transfer of the ammonia molecule from PurQ to PurL.</text>
</comment>
<dbReference type="GO" id="GO:0006189">
    <property type="term" value="P:'de novo' IMP biosynthetic process"/>
    <property type="evidence" value="ECO:0007669"/>
    <property type="project" value="UniProtKB-UniRule"/>
</dbReference>
<dbReference type="InterPro" id="IPR029062">
    <property type="entry name" value="Class_I_gatase-like"/>
</dbReference>
<dbReference type="Gene3D" id="3.40.50.880">
    <property type="match status" value="1"/>
</dbReference>
<comment type="pathway">
    <text evidence="8">Purine metabolism; IMP biosynthesis via de novo pathway; 5-amino-1-(5-phospho-D-ribosyl)imidazole from N(2)-formyl-N(1)-(5-phospho-D-ribosyl)glycinamide: step 1/2.</text>
</comment>
<dbReference type="PANTHER" id="PTHR47552:SF1">
    <property type="entry name" value="PHOSPHORIBOSYLFORMYLGLYCINAMIDINE SYNTHASE SUBUNIT PURQ"/>
    <property type="match status" value="1"/>
</dbReference>
<dbReference type="InterPro" id="IPR010075">
    <property type="entry name" value="PRibForGlyAmidine_synth_PurQ"/>
</dbReference>
<comment type="caution">
    <text evidence="9">The sequence shown here is derived from an EMBL/GenBank/DDBJ whole genome shotgun (WGS) entry which is preliminary data.</text>
</comment>
<keyword evidence="1 8" id="KW-0963">Cytoplasm</keyword>
<keyword evidence="3 8" id="KW-0547">Nucleotide-binding</keyword>
<dbReference type="SUPFAM" id="SSF52317">
    <property type="entry name" value="Class I glutamine amidotransferase-like"/>
    <property type="match status" value="1"/>
</dbReference>
<keyword evidence="5 8" id="KW-0378">Hydrolase</keyword>
<dbReference type="HAMAP" id="MF_00421">
    <property type="entry name" value="PurQ"/>
    <property type="match status" value="1"/>
</dbReference>
<dbReference type="Pfam" id="PF13507">
    <property type="entry name" value="GATase_5"/>
    <property type="match status" value="1"/>
</dbReference>
<evidence type="ECO:0000256" key="3">
    <source>
        <dbReference type="ARBA" id="ARBA00022741"/>
    </source>
</evidence>
<accession>A0A934KG72</accession>
<dbReference type="GO" id="GO:0004359">
    <property type="term" value="F:glutaminase activity"/>
    <property type="evidence" value="ECO:0007669"/>
    <property type="project" value="UniProtKB-EC"/>
</dbReference>
<reference evidence="9 10" key="1">
    <citation type="submission" date="2020-10" db="EMBL/GenBank/DDBJ databases">
        <title>Ca. Dormibacterota MAGs.</title>
        <authorList>
            <person name="Montgomery K."/>
        </authorList>
    </citation>
    <scope>NUCLEOTIDE SEQUENCE [LARGE SCALE GENOMIC DNA]</scope>
    <source>
        <strain evidence="9">Mitchell_Peninsula_5</strain>
    </source>
</reference>
<gene>
    <name evidence="8 9" type="primary">purQ</name>
    <name evidence="9" type="ORF">JF887_01545</name>
</gene>
<evidence type="ECO:0000256" key="4">
    <source>
        <dbReference type="ARBA" id="ARBA00022755"/>
    </source>
</evidence>
<comment type="subunit">
    <text evidence="8">Part of the FGAM synthase complex composed of 1 PurL, 1 PurQ and 2 PurS subunits.</text>
</comment>
<dbReference type="EC" id="6.3.5.3" evidence="8"/>
<protein>
    <recommendedName>
        <fullName evidence="8">Phosphoribosylformylglycinamidine synthase subunit PurQ</fullName>
        <shortName evidence="8">FGAM synthase</shortName>
        <ecNumber evidence="8">6.3.5.3</ecNumber>
    </recommendedName>
    <alternativeName>
        <fullName evidence="8">Formylglycinamide ribonucleotide amidotransferase subunit I</fullName>
        <shortName evidence="8">FGAR amidotransferase I</shortName>
        <shortName evidence="8">FGAR-AT I</shortName>
    </alternativeName>
    <alternativeName>
        <fullName evidence="8">Glutaminase PurQ</fullName>
        <ecNumber evidence="8">3.5.1.2</ecNumber>
    </alternativeName>
    <alternativeName>
        <fullName evidence="8">Phosphoribosylformylglycinamidine synthase subunit I</fullName>
    </alternativeName>
</protein>
<keyword evidence="7 8" id="KW-0315">Glutamine amidotransferase</keyword>
<dbReference type="CDD" id="cd01740">
    <property type="entry name" value="GATase1_FGAR_AT"/>
    <property type="match status" value="1"/>
</dbReference>
<dbReference type="EC" id="3.5.1.2" evidence="8"/>
<dbReference type="NCBIfam" id="TIGR01737">
    <property type="entry name" value="FGAM_synth_I"/>
    <property type="match status" value="1"/>
</dbReference>
<keyword evidence="6 8" id="KW-0067">ATP-binding</keyword>
<feature type="active site" evidence="8">
    <location>
        <position position="204"/>
    </location>
</feature>
<sequence>MRFGIAVFPGTWSDRDCAHAVELAGHESVYLWHKDADLRGADCVILPGGFSYGDHLRCGAIARFAPLMEKVVEFAGNGGLVWGICNGFQVLCEAHLLPGALTRNASLEFRCQPAHLRVENIDTPFTAESARGDILQIPVSHGEGRYVADDATLDTLERDHRVVFRYVAPDGSPVGDATPNGSMRDIAGIVNEGRNVLGMMPHPERACEPLLGSSDGLQLFLTVAESTARQAHFASVV</sequence>
<evidence type="ECO:0000256" key="7">
    <source>
        <dbReference type="ARBA" id="ARBA00022962"/>
    </source>
</evidence>
<feature type="active site" evidence="8">
    <location>
        <position position="202"/>
    </location>
</feature>
<dbReference type="NCBIfam" id="NF002957">
    <property type="entry name" value="PRK03619.1"/>
    <property type="match status" value="1"/>
</dbReference>
<dbReference type="PROSITE" id="PS51273">
    <property type="entry name" value="GATASE_TYPE_1"/>
    <property type="match status" value="1"/>
</dbReference>
<evidence type="ECO:0000313" key="10">
    <source>
        <dbReference type="Proteomes" id="UP000614410"/>
    </source>
</evidence>
<evidence type="ECO:0000256" key="1">
    <source>
        <dbReference type="ARBA" id="ARBA00022490"/>
    </source>
</evidence>
<comment type="subcellular location">
    <subcellularLocation>
        <location evidence="8">Cytoplasm</location>
    </subcellularLocation>
</comment>
<evidence type="ECO:0000256" key="6">
    <source>
        <dbReference type="ARBA" id="ARBA00022840"/>
    </source>
</evidence>
<name>A0A934KG72_9BACT</name>
<dbReference type="PANTHER" id="PTHR47552">
    <property type="entry name" value="PHOSPHORIBOSYLFORMYLGLYCINAMIDINE SYNTHASE SUBUNIT PURQ"/>
    <property type="match status" value="1"/>
</dbReference>
<dbReference type="GO" id="GO:0004642">
    <property type="term" value="F:phosphoribosylformylglycinamidine synthase activity"/>
    <property type="evidence" value="ECO:0007669"/>
    <property type="project" value="UniProtKB-UniRule"/>
</dbReference>
<keyword evidence="2 8" id="KW-0436">Ligase</keyword>
<dbReference type="GO" id="GO:0005524">
    <property type="term" value="F:ATP binding"/>
    <property type="evidence" value="ECO:0007669"/>
    <property type="project" value="UniProtKB-KW"/>
</dbReference>
<evidence type="ECO:0000256" key="8">
    <source>
        <dbReference type="HAMAP-Rule" id="MF_00421"/>
    </source>
</evidence>
<evidence type="ECO:0000256" key="2">
    <source>
        <dbReference type="ARBA" id="ARBA00022598"/>
    </source>
</evidence>
<dbReference type="PIRSF" id="PIRSF001586">
    <property type="entry name" value="FGAM_synth_I"/>
    <property type="match status" value="1"/>
</dbReference>
<dbReference type="EMBL" id="JAEKNN010000008">
    <property type="protein sequence ID" value="MBJ7608101.1"/>
    <property type="molecule type" value="Genomic_DNA"/>
</dbReference>
<evidence type="ECO:0000313" key="9">
    <source>
        <dbReference type="EMBL" id="MBJ7608101.1"/>
    </source>
</evidence>
<organism evidence="9 10">
    <name type="scientific">Candidatus Amunia macphersoniae</name>
    <dbReference type="NCBI Taxonomy" id="3127014"/>
    <lineage>
        <taxon>Bacteria</taxon>
        <taxon>Bacillati</taxon>
        <taxon>Candidatus Dormiibacterota</taxon>
        <taxon>Candidatus Dormibacteria</taxon>
        <taxon>Candidatus Aeolococcales</taxon>
        <taxon>Candidatus Aeolococcaceae</taxon>
        <taxon>Candidatus Amunia</taxon>
    </lineage>
</organism>
<dbReference type="AlphaFoldDB" id="A0A934KG72"/>
<comment type="catalytic activity">
    <reaction evidence="8">
        <text>N(2)-formyl-N(1)-(5-phospho-beta-D-ribosyl)glycinamide + L-glutamine + ATP + H2O = 2-formamido-N(1)-(5-O-phospho-beta-D-ribosyl)acetamidine + L-glutamate + ADP + phosphate + H(+)</text>
        <dbReference type="Rhea" id="RHEA:17129"/>
        <dbReference type="ChEBI" id="CHEBI:15377"/>
        <dbReference type="ChEBI" id="CHEBI:15378"/>
        <dbReference type="ChEBI" id="CHEBI:29985"/>
        <dbReference type="ChEBI" id="CHEBI:30616"/>
        <dbReference type="ChEBI" id="CHEBI:43474"/>
        <dbReference type="ChEBI" id="CHEBI:58359"/>
        <dbReference type="ChEBI" id="CHEBI:147286"/>
        <dbReference type="ChEBI" id="CHEBI:147287"/>
        <dbReference type="ChEBI" id="CHEBI:456216"/>
        <dbReference type="EC" id="6.3.5.3"/>
    </reaction>
</comment>
<comment type="catalytic activity">
    <reaction evidence="8">
        <text>L-glutamine + H2O = L-glutamate + NH4(+)</text>
        <dbReference type="Rhea" id="RHEA:15889"/>
        <dbReference type="ChEBI" id="CHEBI:15377"/>
        <dbReference type="ChEBI" id="CHEBI:28938"/>
        <dbReference type="ChEBI" id="CHEBI:29985"/>
        <dbReference type="ChEBI" id="CHEBI:58359"/>
        <dbReference type="EC" id="3.5.1.2"/>
    </reaction>
</comment>
<feature type="active site" description="Nucleophile" evidence="8">
    <location>
        <position position="85"/>
    </location>
</feature>